<dbReference type="InterPro" id="IPR017039">
    <property type="entry name" value="Virul_fac_BrkB"/>
</dbReference>
<feature type="transmembrane region" description="Helical" evidence="7">
    <location>
        <begin position="148"/>
        <end position="171"/>
    </location>
</feature>
<evidence type="ECO:0000256" key="1">
    <source>
        <dbReference type="ARBA" id="ARBA00004651"/>
    </source>
</evidence>
<feature type="transmembrane region" description="Helical" evidence="7">
    <location>
        <begin position="72"/>
        <end position="103"/>
    </location>
</feature>
<comment type="caution">
    <text evidence="8">The sequence shown here is derived from an EMBL/GenBank/DDBJ whole genome shotgun (WGS) entry which is preliminary data.</text>
</comment>
<keyword evidence="9" id="KW-1185">Reference proteome</keyword>
<feature type="transmembrane region" description="Helical" evidence="7">
    <location>
        <begin position="195"/>
        <end position="215"/>
    </location>
</feature>
<accession>A0A402DPU1</accession>
<feature type="compositionally biased region" description="Low complexity" evidence="6">
    <location>
        <begin position="9"/>
        <end position="23"/>
    </location>
</feature>
<dbReference type="Proteomes" id="UP000289954">
    <property type="component" value="Unassembled WGS sequence"/>
</dbReference>
<dbReference type="GO" id="GO:0005886">
    <property type="term" value="C:plasma membrane"/>
    <property type="evidence" value="ECO:0007669"/>
    <property type="project" value="UniProtKB-SubCell"/>
</dbReference>
<dbReference type="EMBL" id="BIMR01000077">
    <property type="protein sequence ID" value="GCE76150.1"/>
    <property type="molecule type" value="Genomic_DNA"/>
</dbReference>
<dbReference type="PANTHER" id="PTHR30213:SF1">
    <property type="entry name" value="INNER MEMBRANE PROTEIN YHJD"/>
    <property type="match status" value="1"/>
</dbReference>
<dbReference type="RefSeq" id="WP_130780753.1">
    <property type="nucleotide sequence ID" value="NZ_BIMR01000077.1"/>
</dbReference>
<feature type="transmembrane region" description="Helical" evidence="7">
    <location>
        <begin position="296"/>
        <end position="315"/>
    </location>
</feature>
<evidence type="ECO:0000256" key="2">
    <source>
        <dbReference type="ARBA" id="ARBA00022475"/>
    </source>
</evidence>
<evidence type="ECO:0000256" key="3">
    <source>
        <dbReference type="ARBA" id="ARBA00022692"/>
    </source>
</evidence>
<reference evidence="8 9" key="1">
    <citation type="submission" date="2019-01" db="EMBL/GenBank/DDBJ databases">
        <title>Draft genome sequence of Cellulomonas takizawaensis strain TKZ-21.</title>
        <authorList>
            <person name="Yamamura H."/>
            <person name="Hayashi T."/>
            <person name="Hamada M."/>
            <person name="Serisawa Y."/>
            <person name="Matsuyama K."/>
            <person name="Nakagawa Y."/>
            <person name="Otoguro M."/>
            <person name="Yanagida F."/>
            <person name="Hayakawa M."/>
        </authorList>
    </citation>
    <scope>NUCLEOTIDE SEQUENCE [LARGE SCALE GENOMIC DNA]</scope>
    <source>
        <strain evidence="8 9">NBRC12680</strain>
    </source>
</reference>
<keyword evidence="4 7" id="KW-1133">Transmembrane helix</keyword>
<name>A0A402DPU1_9CELL</name>
<evidence type="ECO:0000313" key="8">
    <source>
        <dbReference type="EMBL" id="GCE76150.1"/>
    </source>
</evidence>
<feature type="transmembrane region" description="Helical" evidence="7">
    <location>
        <begin position="235"/>
        <end position="257"/>
    </location>
</feature>
<keyword evidence="2" id="KW-1003">Cell membrane</keyword>
<feature type="transmembrane region" description="Helical" evidence="7">
    <location>
        <begin position="266"/>
        <end position="284"/>
    </location>
</feature>
<gene>
    <name evidence="8" type="ORF">CBZ_12060</name>
</gene>
<feature type="region of interest" description="Disordered" evidence="6">
    <location>
        <begin position="1"/>
        <end position="44"/>
    </location>
</feature>
<evidence type="ECO:0000256" key="5">
    <source>
        <dbReference type="ARBA" id="ARBA00023136"/>
    </source>
</evidence>
<evidence type="ECO:0000313" key="9">
    <source>
        <dbReference type="Proteomes" id="UP000289954"/>
    </source>
</evidence>
<protein>
    <submittedName>
        <fullName evidence="8">Uncharacterized protein</fullName>
    </submittedName>
</protein>
<sequence length="342" mass="34413">MTGDPTTDPARPAAGSGAAQARAESTERASGPGRGGGGDDGKAAARPSLVDRAKALLAWWQRTRPARANARFGAAGGGLLSGGIAYAALFSVFAGLTIGYTIFMAVLGDDEQLRQQVLDAIDESLPGLIDTGDNNGLVDPDTLVLSPALTVAGVVAVVVLVLSAISATAALRTGVRAMFGRVGGGNAVLSKLRELGGFVGIAIAVLVSAVLTTGATAAAEWLTGLVGWQGASGTAAAVAVSFVVDAGMFMLVVWFLADARPAWKDLLGGALIAAAGFGVVRLLGTSVVAGSASRNPLLASFAVIVTLLVWVNLLARIMLLAAAWTADPPQEQTEDVESPVGA</sequence>
<dbReference type="OrthoDB" id="5143175at2"/>
<proteinExistence type="predicted"/>
<dbReference type="Pfam" id="PF03631">
    <property type="entry name" value="Virul_fac_BrkB"/>
    <property type="match status" value="1"/>
</dbReference>
<dbReference type="PANTHER" id="PTHR30213">
    <property type="entry name" value="INNER MEMBRANE PROTEIN YHJD"/>
    <property type="match status" value="1"/>
</dbReference>
<dbReference type="AlphaFoldDB" id="A0A402DPU1"/>
<keyword evidence="5 7" id="KW-0472">Membrane</keyword>
<evidence type="ECO:0000256" key="7">
    <source>
        <dbReference type="SAM" id="Phobius"/>
    </source>
</evidence>
<evidence type="ECO:0000256" key="4">
    <source>
        <dbReference type="ARBA" id="ARBA00022989"/>
    </source>
</evidence>
<organism evidence="8 9">
    <name type="scientific">Cellulomonas biazotea</name>
    <dbReference type="NCBI Taxonomy" id="1709"/>
    <lineage>
        <taxon>Bacteria</taxon>
        <taxon>Bacillati</taxon>
        <taxon>Actinomycetota</taxon>
        <taxon>Actinomycetes</taxon>
        <taxon>Micrococcales</taxon>
        <taxon>Cellulomonadaceae</taxon>
        <taxon>Cellulomonas</taxon>
    </lineage>
</organism>
<comment type="subcellular location">
    <subcellularLocation>
        <location evidence="1">Cell membrane</location>
        <topology evidence="1">Multi-pass membrane protein</topology>
    </subcellularLocation>
</comment>
<evidence type="ECO:0000256" key="6">
    <source>
        <dbReference type="SAM" id="MobiDB-lite"/>
    </source>
</evidence>
<keyword evidence="3 7" id="KW-0812">Transmembrane</keyword>